<dbReference type="InterPro" id="IPR010744">
    <property type="entry name" value="Phage_CI_N"/>
</dbReference>
<evidence type="ECO:0000313" key="2">
    <source>
        <dbReference type="EMBL" id="VAW90049.1"/>
    </source>
</evidence>
<organism evidence="2">
    <name type="scientific">hydrothermal vent metagenome</name>
    <dbReference type="NCBI Taxonomy" id="652676"/>
    <lineage>
        <taxon>unclassified sequences</taxon>
        <taxon>metagenomes</taxon>
        <taxon>ecological metagenomes</taxon>
    </lineage>
</organism>
<dbReference type="GO" id="GO:0045892">
    <property type="term" value="P:negative regulation of DNA-templated transcription"/>
    <property type="evidence" value="ECO:0007669"/>
    <property type="project" value="InterPro"/>
</dbReference>
<accession>A0A3B0ZVR1</accession>
<dbReference type="GO" id="GO:0003677">
    <property type="term" value="F:DNA binding"/>
    <property type="evidence" value="ECO:0007669"/>
    <property type="project" value="InterPro"/>
</dbReference>
<dbReference type="Pfam" id="PF07022">
    <property type="entry name" value="Phage_CI_repr"/>
    <property type="match status" value="1"/>
</dbReference>
<reference evidence="2" key="1">
    <citation type="submission" date="2018-06" db="EMBL/GenBank/DDBJ databases">
        <authorList>
            <person name="Zhirakovskaya E."/>
        </authorList>
    </citation>
    <scope>NUCLEOTIDE SEQUENCE</scope>
</reference>
<sequence length="152" mass="16955">MKNIAEEIIERIKQAESLRYDTEVAIVLGAEKQHVGPWKARGQIPWERLLEYARKSGVSLDYLVLGRGPVRVAGIGIGEDTEHYSLIEIDKALLTSVITMIDEVCEARGLESSGKRKALLVALAYRSSARAQDSEPDRHEIEELIDLSIAEQ</sequence>
<proteinExistence type="predicted"/>
<dbReference type="InterPro" id="IPR010982">
    <property type="entry name" value="Lambda_DNA-bd_dom_sf"/>
</dbReference>
<dbReference type="AlphaFoldDB" id="A0A3B0ZVR1"/>
<evidence type="ECO:0000259" key="1">
    <source>
        <dbReference type="Pfam" id="PF07022"/>
    </source>
</evidence>
<protein>
    <recommendedName>
        <fullName evidence="1">Bacteriophage CI repressor N-terminal domain-containing protein</fullName>
    </recommendedName>
</protein>
<gene>
    <name evidence="2" type="ORF">MNBD_GAMMA17-856</name>
</gene>
<dbReference type="Gene3D" id="1.10.260.40">
    <property type="entry name" value="lambda repressor-like DNA-binding domains"/>
    <property type="match status" value="1"/>
</dbReference>
<name>A0A3B0ZVR1_9ZZZZ</name>
<feature type="domain" description="Bacteriophage CI repressor N-terminal" evidence="1">
    <location>
        <begin position="8"/>
        <end position="70"/>
    </location>
</feature>
<dbReference type="EMBL" id="UOFQ01000170">
    <property type="protein sequence ID" value="VAW90049.1"/>
    <property type="molecule type" value="Genomic_DNA"/>
</dbReference>